<reference evidence="6" key="2">
    <citation type="submission" date="2020-09" db="EMBL/GenBank/DDBJ databases">
        <authorList>
            <person name="Sun Q."/>
            <person name="Zhou Y."/>
        </authorList>
    </citation>
    <scope>NUCLEOTIDE SEQUENCE</scope>
    <source>
        <strain evidence="6">CGMCC 1.12153</strain>
    </source>
</reference>
<evidence type="ECO:0000256" key="1">
    <source>
        <dbReference type="ARBA" id="ARBA00022553"/>
    </source>
</evidence>
<feature type="domain" description="SpoOB alpha-helical" evidence="5">
    <location>
        <begin position="2"/>
        <end position="55"/>
    </location>
</feature>
<dbReference type="Gene3D" id="1.10.287.130">
    <property type="match status" value="1"/>
</dbReference>
<evidence type="ECO:0008006" key="8">
    <source>
        <dbReference type="Google" id="ProtNLM"/>
    </source>
</evidence>
<dbReference type="InterPro" id="IPR016122">
    <property type="entry name" value="SpoOB_C"/>
</dbReference>
<keyword evidence="2" id="KW-0808">Transferase</keyword>
<dbReference type="GO" id="GO:0000155">
    <property type="term" value="F:phosphorelay sensor kinase activity"/>
    <property type="evidence" value="ECO:0007669"/>
    <property type="project" value="InterPro"/>
</dbReference>
<dbReference type="InterPro" id="IPR037100">
    <property type="entry name" value="Spo0B_C_sf"/>
</dbReference>
<dbReference type="Gene3D" id="3.30.565.30">
    <property type="entry name" value="Sporulation initiation phosphotransferase B (SpoOB), C-terminal domain"/>
    <property type="match status" value="1"/>
</dbReference>
<dbReference type="Pfam" id="PF14682">
    <property type="entry name" value="SPOB_ab"/>
    <property type="match status" value="1"/>
</dbReference>
<gene>
    <name evidence="6" type="ORF">GCM10010954_01690</name>
</gene>
<dbReference type="AlphaFoldDB" id="A0A917AZ04"/>
<accession>A0A917AZ04</accession>
<name>A0A917AZ04_HALAA</name>
<feature type="domain" description="Sporulation initiation phosphotransferase B C-terminal" evidence="4">
    <location>
        <begin position="60"/>
        <end position="150"/>
    </location>
</feature>
<dbReference type="Pfam" id="PF14689">
    <property type="entry name" value="SPOB_a"/>
    <property type="match status" value="1"/>
</dbReference>
<dbReference type="Proteomes" id="UP000660110">
    <property type="component" value="Unassembled WGS sequence"/>
</dbReference>
<keyword evidence="7" id="KW-1185">Reference proteome</keyword>
<evidence type="ECO:0000313" key="6">
    <source>
        <dbReference type="EMBL" id="GGF06890.1"/>
    </source>
</evidence>
<evidence type="ECO:0000313" key="7">
    <source>
        <dbReference type="Proteomes" id="UP000660110"/>
    </source>
</evidence>
<dbReference type="SUPFAM" id="SSF55890">
    <property type="entry name" value="Sporulation response regulatory protein Spo0B"/>
    <property type="match status" value="1"/>
</dbReference>
<keyword evidence="3" id="KW-0418">Kinase</keyword>
<dbReference type="InterPro" id="IPR039506">
    <property type="entry name" value="SPOB_a"/>
</dbReference>
<protein>
    <recommendedName>
        <fullName evidence="8">Sporulation initiation phosphotransferase B</fullName>
    </recommendedName>
</protein>
<evidence type="ECO:0000259" key="5">
    <source>
        <dbReference type="Pfam" id="PF14689"/>
    </source>
</evidence>
<reference evidence="6" key="1">
    <citation type="journal article" date="2014" name="Int. J. Syst. Evol. Microbiol.">
        <title>Complete genome sequence of Corynebacterium casei LMG S-19264T (=DSM 44701T), isolated from a smear-ripened cheese.</title>
        <authorList>
            <consortium name="US DOE Joint Genome Institute (JGI-PGF)"/>
            <person name="Walter F."/>
            <person name="Albersmeier A."/>
            <person name="Kalinowski J."/>
            <person name="Ruckert C."/>
        </authorList>
    </citation>
    <scope>NUCLEOTIDE SEQUENCE</scope>
    <source>
        <strain evidence="6">CGMCC 1.12153</strain>
    </source>
</reference>
<dbReference type="InterPro" id="IPR016120">
    <property type="entry name" value="Sig_transdc_His_kin_SpoOB"/>
</dbReference>
<dbReference type="RefSeq" id="WP_188375572.1">
    <property type="nucleotide sequence ID" value="NZ_BMEL01000001.1"/>
</dbReference>
<sequence>MEIKEILHILRHKRHDWMNQIQLVQGYASMDKMERVKEHLYQIIEQSEHERRLLNSGAEDFTLWLLTFNWSHSHYQLTYLLDRDVDLSSHDEQLTAYAEKVITVLDEHSSSDELYEGFIHFLITNEKIEINWSWNGEFKDTADLANKLTNDEGMTAFVDHHHELKINCKLE</sequence>
<organism evidence="6 7">
    <name type="scientific">Halobacillus andaensis</name>
    <dbReference type="NCBI Taxonomy" id="1176239"/>
    <lineage>
        <taxon>Bacteria</taxon>
        <taxon>Bacillati</taxon>
        <taxon>Bacillota</taxon>
        <taxon>Bacilli</taxon>
        <taxon>Bacillales</taxon>
        <taxon>Bacillaceae</taxon>
        <taxon>Halobacillus</taxon>
    </lineage>
</organism>
<dbReference type="EMBL" id="BMEL01000001">
    <property type="protein sequence ID" value="GGF06890.1"/>
    <property type="molecule type" value="Genomic_DNA"/>
</dbReference>
<comment type="caution">
    <text evidence="6">The sequence shown here is derived from an EMBL/GenBank/DDBJ whole genome shotgun (WGS) entry which is preliminary data.</text>
</comment>
<evidence type="ECO:0000256" key="2">
    <source>
        <dbReference type="ARBA" id="ARBA00022679"/>
    </source>
</evidence>
<evidence type="ECO:0000256" key="3">
    <source>
        <dbReference type="ARBA" id="ARBA00022777"/>
    </source>
</evidence>
<keyword evidence="1" id="KW-0597">Phosphoprotein</keyword>
<evidence type="ECO:0000259" key="4">
    <source>
        <dbReference type="Pfam" id="PF14682"/>
    </source>
</evidence>
<proteinExistence type="predicted"/>